<dbReference type="PANTHER" id="PTHR45647:SF139">
    <property type="entry name" value="OS02G0152300 PROTEIN"/>
    <property type="match status" value="1"/>
</dbReference>
<dbReference type="Pfam" id="PF07714">
    <property type="entry name" value="PK_Tyr_Ser-Thr"/>
    <property type="match status" value="1"/>
</dbReference>
<gene>
    <name evidence="6" type="ORF">CVIRNUC_002608</name>
</gene>
<dbReference type="SMART" id="SM00504">
    <property type="entry name" value="Ubox"/>
    <property type="match status" value="1"/>
</dbReference>
<feature type="compositionally biased region" description="Polar residues" evidence="3">
    <location>
        <begin position="218"/>
        <end position="229"/>
    </location>
</feature>
<dbReference type="EMBL" id="CAUYUE010000003">
    <property type="protein sequence ID" value="CAK0758283.1"/>
    <property type="molecule type" value="Genomic_DNA"/>
</dbReference>
<feature type="region of interest" description="Disordered" evidence="3">
    <location>
        <begin position="424"/>
        <end position="474"/>
    </location>
</feature>
<dbReference type="CDD" id="cd16655">
    <property type="entry name" value="RING-Ubox_WDSUB1-like"/>
    <property type="match status" value="1"/>
</dbReference>
<accession>A0AAV1HXR7</accession>
<protein>
    <submittedName>
        <fullName evidence="6">Uncharacterized protein</fullName>
    </submittedName>
</protein>
<dbReference type="InterPro" id="IPR036770">
    <property type="entry name" value="Ankyrin_rpt-contain_sf"/>
</dbReference>
<evidence type="ECO:0000259" key="5">
    <source>
        <dbReference type="PROSITE" id="PS51698"/>
    </source>
</evidence>
<feature type="repeat" description="ANK" evidence="2">
    <location>
        <begin position="102"/>
        <end position="134"/>
    </location>
</feature>
<organism evidence="6 7">
    <name type="scientific">Coccomyxa viridis</name>
    <dbReference type="NCBI Taxonomy" id="1274662"/>
    <lineage>
        <taxon>Eukaryota</taxon>
        <taxon>Viridiplantae</taxon>
        <taxon>Chlorophyta</taxon>
        <taxon>core chlorophytes</taxon>
        <taxon>Trebouxiophyceae</taxon>
        <taxon>Trebouxiophyceae incertae sedis</taxon>
        <taxon>Coccomyxaceae</taxon>
        <taxon>Coccomyxa</taxon>
    </lineage>
</organism>
<dbReference type="Gene3D" id="3.30.40.10">
    <property type="entry name" value="Zinc/RING finger domain, C3HC4 (zinc finger)"/>
    <property type="match status" value="1"/>
</dbReference>
<feature type="repeat" description="ANK" evidence="2">
    <location>
        <begin position="168"/>
        <end position="200"/>
    </location>
</feature>
<dbReference type="Gene3D" id="1.10.510.10">
    <property type="entry name" value="Transferase(Phosphotransferase) domain 1"/>
    <property type="match status" value="2"/>
</dbReference>
<dbReference type="Gene3D" id="3.30.200.20">
    <property type="entry name" value="Phosphorylase Kinase, domain 1"/>
    <property type="match status" value="1"/>
</dbReference>
<feature type="region of interest" description="Disordered" evidence="3">
    <location>
        <begin position="218"/>
        <end position="247"/>
    </location>
</feature>
<dbReference type="GO" id="GO:0005524">
    <property type="term" value="F:ATP binding"/>
    <property type="evidence" value="ECO:0007669"/>
    <property type="project" value="InterPro"/>
</dbReference>
<dbReference type="PRINTS" id="PR01415">
    <property type="entry name" value="ANKYRIN"/>
</dbReference>
<evidence type="ECO:0000256" key="2">
    <source>
        <dbReference type="PROSITE-ProRule" id="PRU00023"/>
    </source>
</evidence>
<feature type="domain" description="Protein kinase" evidence="4">
    <location>
        <begin position="513"/>
        <end position="763"/>
    </location>
</feature>
<evidence type="ECO:0000256" key="3">
    <source>
        <dbReference type="SAM" id="MobiDB-lite"/>
    </source>
</evidence>
<dbReference type="InterPro" id="IPR000719">
    <property type="entry name" value="Prot_kinase_dom"/>
</dbReference>
<dbReference type="SUPFAM" id="SSF56112">
    <property type="entry name" value="Protein kinase-like (PK-like)"/>
    <property type="match status" value="1"/>
</dbReference>
<dbReference type="InterPro" id="IPR051348">
    <property type="entry name" value="U-box_ubiquitin_ligases"/>
</dbReference>
<name>A0AAV1HXR7_9CHLO</name>
<sequence length="859" mass="89842">MGTQQSRLMLEAASTGNVEQLVQLLKRVPVDSTDNDGWTALHFSSWAGRTTAVKELIAHGANIHAIDKRGRMPIHLAALRGQVDVIALLCDHGASLSALDADGAAPLHKALGQGHVEAAHQLVTHGAEASQALEDGTSPLHLAAYSGKAAAVQLLLSSGASVHAQNCDGQTPLFEAAAAGHREAAELLLRSGADAGHRDADGLTAADRASPELASLMTSGMQGSDRSQPSVPPAAGQPPHNTAQPRAPECTGYLQQLWGAEGSHGSQGSAASLCQLPEQTNRHATMQVRAQGVGRNRHASEPALSQREALPSAPPLPDSGASAAHLPGNTTSQHVQYPSLHACHGDGERVDSRSSRRPTGPERERVSQSFDTGGSSEGTRDAQHGTSAREQNPERPAGALGWAMQATAGATGAALAALSARLPWHQHGHSSQDEAELDLQQTSQGASQDPSRLRRYGLQPDDDSTDDTGTDGDAAVDSLAQSLQRLDVKHTPSCRHLRYEDLLTATNGFNEATDRLDRVGSSNSAFAGLLASTPPGAEHTLGSRQVAVRSYSWSSYGGARLDESSAAAMADVRHPNILPLLGVCAGSGHAMYSLMQNGSLDDALHSRRPKQAAAPMRLDWAARITIAAEVASALMHLHSLQPIGVMHGGLQPSCILLDGDFSAQLGDAAIGAVFGLSQACDPAADVYALGVVMLQLLTGSQPQGLPQHAGKLLQSGAADRLADPCAGDWPLQSAVDFCKLALRCTAWAAGERPSLGSEVLPALSRLVGRAEGAAAQSSKAAQPLDAEPPAFLLCPITQELLEDPVVCADGYTYSRTAILQWLSGHSTSPMTNMTLSSRELRPNYTLRSAALEWQAARQA</sequence>
<feature type="compositionally biased region" description="Acidic residues" evidence="3">
    <location>
        <begin position="460"/>
        <end position="470"/>
    </location>
</feature>
<dbReference type="AlphaFoldDB" id="A0AAV1HXR7"/>
<dbReference type="PROSITE" id="PS51698">
    <property type="entry name" value="U_BOX"/>
    <property type="match status" value="1"/>
</dbReference>
<dbReference type="GO" id="GO:0016567">
    <property type="term" value="P:protein ubiquitination"/>
    <property type="evidence" value="ECO:0007669"/>
    <property type="project" value="InterPro"/>
</dbReference>
<evidence type="ECO:0000256" key="1">
    <source>
        <dbReference type="ARBA" id="ARBA00022786"/>
    </source>
</evidence>
<dbReference type="SUPFAM" id="SSF57850">
    <property type="entry name" value="RING/U-box"/>
    <property type="match status" value="1"/>
</dbReference>
<evidence type="ECO:0000313" key="7">
    <source>
        <dbReference type="Proteomes" id="UP001314263"/>
    </source>
</evidence>
<dbReference type="InterPro" id="IPR002110">
    <property type="entry name" value="Ankyrin_rpt"/>
</dbReference>
<feature type="repeat" description="ANK" evidence="2">
    <location>
        <begin position="36"/>
        <end position="68"/>
    </location>
</feature>
<dbReference type="PROSITE" id="PS50088">
    <property type="entry name" value="ANK_REPEAT"/>
    <property type="match status" value="5"/>
</dbReference>
<feature type="compositionally biased region" description="Polar residues" evidence="3">
    <location>
        <begin position="439"/>
        <end position="450"/>
    </location>
</feature>
<dbReference type="InterPro" id="IPR011009">
    <property type="entry name" value="Kinase-like_dom_sf"/>
</dbReference>
<comment type="caution">
    <text evidence="6">The sequence shown here is derived from an EMBL/GenBank/DDBJ whole genome shotgun (WGS) entry which is preliminary data.</text>
</comment>
<dbReference type="PROSITE" id="PS50011">
    <property type="entry name" value="PROTEIN_KINASE_DOM"/>
    <property type="match status" value="1"/>
</dbReference>
<keyword evidence="7" id="KW-1185">Reference proteome</keyword>
<keyword evidence="1" id="KW-0833">Ubl conjugation pathway</keyword>
<evidence type="ECO:0000313" key="6">
    <source>
        <dbReference type="EMBL" id="CAK0758283.1"/>
    </source>
</evidence>
<evidence type="ECO:0000259" key="4">
    <source>
        <dbReference type="PROSITE" id="PS50011"/>
    </source>
</evidence>
<dbReference type="Pfam" id="PF12796">
    <property type="entry name" value="Ank_2"/>
    <property type="match status" value="1"/>
</dbReference>
<dbReference type="SMART" id="SM00248">
    <property type="entry name" value="ANK"/>
    <property type="match status" value="5"/>
</dbReference>
<feature type="compositionally biased region" description="Basic and acidic residues" evidence="3">
    <location>
        <begin position="343"/>
        <end position="366"/>
    </location>
</feature>
<dbReference type="PANTHER" id="PTHR45647">
    <property type="entry name" value="OS02G0152300 PROTEIN"/>
    <property type="match status" value="1"/>
</dbReference>
<dbReference type="Pfam" id="PF04564">
    <property type="entry name" value="U-box"/>
    <property type="match status" value="1"/>
</dbReference>
<dbReference type="GO" id="GO:0004672">
    <property type="term" value="F:protein kinase activity"/>
    <property type="evidence" value="ECO:0007669"/>
    <property type="project" value="InterPro"/>
</dbReference>
<keyword evidence="2" id="KW-0040">ANK repeat</keyword>
<dbReference type="Proteomes" id="UP001314263">
    <property type="component" value="Unassembled WGS sequence"/>
</dbReference>
<proteinExistence type="predicted"/>
<dbReference type="Pfam" id="PF13637">
    <property type="entry name" value="Ank_4"/>
    <property type="match status" value="1"/>
</dbReference>
<dbReference type="InterPro" id="IPR003613">
    <property type="entry name" value="Ubox_domain"/>
</dbReference>
<dbReference type="Gene3D" id="1.25.40.20">
    <property type="entry name" value="Ankyrin repeat-containing domain"/>
    <property type="match status" value="2"/>
</dbReference>
<dbReference type="GO" id="GO:0004842">
    <property type="term" value="F:ubiquitin-protein transferase activity"/>
    <property type="evidence" value="ECO:0007669"/>
    <property type="project" value="InterPro"/>
</dbReference>
<reference evidence="6 7" key="1">
    <citation type="submission" date="2023-10" db="EMBL/GenBank/DDBJ databases">
        <authorList>
            <person name="Maclean D."/>
            <person name="Macfadyen A."/>
        </authorList>
    </citation>
    <scope>NUCLEOTIDE SEQUENCE [LARGE SCALE GENOMIC DNA]</scope>
</reference>
<dbReference type="SUPFAM" id="SSF48403">
    <property type="entry name" value="Ankyrin repeat"/>
    <property type="match status" value="1"/>
</dbReference>
<feature type="repeat" description="ANK" evidence="2">
    <location>
        <begin position="135"/>
        <end position="167"/>
    </location>
</feature>
<dbReference type="PROSITE" id="PS50297">
    <property type="entry name" value="ANK_REP_REGION"/>
    <property type="match status" value="5"/>
</dbReference>
<dbReference type="InterPro" id="IPR013083">
    <property type="entry name" value="Znf_RING/FYVE/PHD"/>
</dbReference>
<feature type="repeat" description="ANK" evidence="2">
    <location>
        <begin position="69"/>
        <end position="101"/>
    </location>
</feature>
<feature type="region of interest" description="Disordered" evidence="3">
    <location>
        <begin position="291"/>
        <end position="395"/>
    </location>
</feature>
<dbReference type="InterPro" id="IPR001245">
    <property type="entry name" value="Ser-Thr/Tyr_kinase_cat_dom"/>
</dbReference>
<feature type="domain" description="U-box" evidence="5">
    <location>
        <begin position="787"/>
        <end position="859"/>
    </location>
</feature>